<dbReference type="PANTHER" id="PTHR30055">
    <property type="entry name" value="HTH-TYPE TRANSCRIPTIONAL REGULATOR RUTR"/>
    <property type="match status" value="1"/>
</dbReference>
<reference evidence="7 8" key="1">
    <citation type="submission" date="2021-01" db="EMBL/GenBank/DDBJ databases">
        <title>Whole genome shotgun sequence of Asanoa iriomotensis NBRC 100142.</title>
        <authorList>
            <person name="Komaki H."/>
            <person name="Tamura T."/>
        </authorList>
    </citation>
    <scope>NUCLEOTIDE SEQUENCE [LARGE SCALE GENOMIC DNA]</scope>
    <source>
        <strain evidence="7 8">NBRC 100142</strain>
    </source>
</reference>
<evidence type="ECO:0000256" key="3">
    <source>
        <dbReference type="ARBA" id="ARBA00023163"/>
    </source>
</evidence>
<proteinExistence type="predicted"/>
<keyword evidence="1" id="KW-0805">Transcription regulation</keyword>
<evidence type="ECO:0000256" key="2">
    <source>
        <dbReference type="ARBA" id="ARBA00023125"/>
    </source>
</evidence>
<evidence type="ECO:0000313" key="7">
    <source>
        <dbReference type="EMBL" id="GIF56027.1"/>
    </source>
</evidence>
<feature type="region of interest" description="Disordered" evidence="5">
    <location>
        <begin position="1"/>
        <end position="32"/>
    </location>
</feature>
<dbReference type="PROSITE" id="PS50977">
    <property type="entry name" value="HTH_TETR_2"/>
    <property type="match status" value="1"/>
</dbReference>
<gene>
    <name evidence="7" type="ORF">Air01nite_21220</name>
</gene>
<keyword evidence="2 4" id="KW-0238">DNA-binding</keyword>
<sequence>MRSSGTKLFHKSQARIRSETANVSAVPENERGARARTRQAILSAAIEVLGQNPNAALSDIAAAAEVGRTTLHRYFPERSDLLRAVAAEGSARLDRATASARLEEGTGCEALLRLCREYFDLGSLLSLIFTDPDCMSDATPIVDDGCDDRFTTMINRGHRDGTIDTGLPAPWLSSLMWSQLYAGWSYITQHNASRHEVLDLLVRTVDGAVTPRTTN</sequence>
<dbReference type="Proteomes" id="UP000624325">
    <property type="component" value="Unassembled WGS sequence"/>
</dbReference>
<dbReference type="EMBL" id="BONC01000011">
    <property type="protein sequence ID" value="GIF56027.1"/>
    <property type="molecule type" value="Genomic_DNA"/>
</dbReference>
<keyword evidence="3" id="KW-0804">Transcription</keyword>
<feature type="DNA-binding region" description="H-T-H motif" evidence="4">
    <location>
        <begin position="56"/>
        <end position="75"/>
    </location>
</feature>
<feature type="domain" description="HTH tetR-type" evidence="6">
    <location>
        <begin position="35"/>
        <end position="93"/>
    </location>
</feature>
<evidence type="ECO:0000256" key="1">
    <source>
        <dbReference type="ARBA" id="ARBA00023015"/>
    </source>
</evidence>
<dbReference type="Pfam" id="PF00440">
    <property type="entry name" value="TetR_N"/>
    <property type="match status" value="1"/>
</dbReference>
<comment type="caution">
    <text evidence="7">The sequence shown here is derived from an EMBL/GenBank/DDBJ whole genome shotgun (WGS) entry which is preliminary data.</text>
</comment>
<accession>A0ABQ4BZR7</accession>
<name>A0ABQ4BZR7_9ACTN</name>
<protein>
    <submittedName>
        <fullName evidence="7">TetR family transcriptional regulator</fullName>
    </submittedName>
</protein>
<dbReference type="Gene3D" id="1.10.357.10">
    <property type="entry name" value="Tetracycline Repressor, domain 2"/>
    <property type="match status" value="1"/>
</dbReference>
<dbReference type="InterPro" id="IPR050109">
    <property type="entry name" value="HTH-type_TetR-like_transc_reg"/>
</dbReference>
<dbReference type="InterPro" id="IPR001647">
    <property type="entry name" value="HTH_TetR"/>
</dbReference>
<evidence type="ECO:0000313" key="8">
    <source>
        <dbReference type="Proteomes" id="UP000624325"/>
    </source>
</evidence>
<dbReference type="PANTHER" id="PTHR30055:SF234">
    <property type="entry name" value="HTH-TYPE TRANSCRIPTIONAL REGULATOR BETI"/>
    <property type="match status" value="1"/>
</dbReference>
<dbReference type="InterPro" id="IPR009057">
    <property type="entry name" value="Homeodomain-like_sf"/>
</dbReference>
<keyword evidence="8" id="KW-1185">Reference proteome</keyword>
<organism evidence="7 8">
    <name type="scientific">Asanoa iriomotensis</name>
    <dbReference type="NCBI Taxonomy" id="234613"/>
    <lineage>
        <taxon>Bacteria</taxon>
        <taxon>Bacillati</taxon>
        <taxon>Actinomycetota</taxon>
        <taxon>Actinomycetes</taxon>
        <taxon>Micromonosporales</taxon>
        <taxon>Micromonosporaceae</taxon>
        <taxon>Asanoa</taxon>
    </lineage>
</organism>
<evidence type="ECO:0000256" key="4">
    <source>
        <dbReference type="PROSITE-ProRule" id="PRU00335"/>
    </source>
</evidence>
<dbReference type="SUPFAM" id="SSF46689">
    <property type="entry name" value="Homeodomain-like"/>
    <property type="match status" value="1"/>
</dbReference>
<evidence type="ECO:0000259" key="6">
    <source>
        <dbReference type="PROSITE" id="PS50977"/>
    </source>
</evidence>
<evidence type="ECO:0000256" key="5">
    <source>
        <dbReference type="SAM" id="MobiDB-lite"/>
    </source>
</evidence>